<gene>
    <name evidence="1" type="ORF">SAMN05216234_10765</name>
</gene>
<dbReference type="RefSeq" id="WP_245757020.1">
    <property type="nucleotide sequence ID" value="NZ_FOXB01000007.1"/>
</dbReference>
<evidence type="ECO:0000313" key="2">
    <source>
        <dbReference type="Proteomes" id="UP000199227"/>
    </source>
</evidence>
<keyword evidence="2" id="KW-1185">Reference proteome</keyword>
<proteinExistence type="predicted"/>
<name>A0A1I5MXE9_9BACT</name>
<dbReference type="Proteomes" id="UP000199227">
    <property type="component" value="Unassembled WGS sequence"/>
</dbReference>
<organism evidence="1 2">
    <name type="scientific">Hydrogenimonas thermophila</name>
    <dbReference type="NCBI Taxonomy" id="223786"/>
    <lineage>
        <taxon>Bacteria</taxon>
        <taxon>Pseudomonadati</taxon>
        <taxon>Campylobacterota</taxon>
        <taxon>Epsilonproteobacteria</taxon>
        <taxon>Campylobacterales</taxon>
        <taxon>Hydrogenimonadaceae</taxon>
        <taxon>Hydrogenimonas</taxon>
    </lineage>
</organism>
<reference evidence="1 2" key="1">
    <citation type="submission" date="2016-10" db="EMBL/GenBank/DDBJ databases">
        <authorList>
            <person name="de Groot N.N."/>
        </authorList>
    </citation>
    <scope>NUCLEOTIDE SEQUENCE [LARGE SCALE GENOMIC DNA]</scope>
    <source>
        <strain evidence="1 2">EP1-55-1</strain>
    </source>
</reference>
<sequence>MDIQLCLNEYIKELESEVMKILSDPKTDKRTKNLAMKPLTSKKQIIKNTIEALELVDKVHEEEMEKVKGEY</sequence>
<dbReference type="EMBL" id="FOXB01000007">
    <property type="protein sequence ID" value="SFP14153.1"/>
    <property type="molecule type" value="Genomic_DNA"/>
</dbReference>
<dbReference type="STRING" id="223786.SAMN05216234_10765"/>
<accession>A0A1I5MXE9</accession>
<evidence type="ECO:0000313" key="1">
    <source>
        <dbReference type="EMBL" id="SFP14153.1"/>
    </source>
</evidence>
<dbReference type="AlphaFoldDB" id="A0A1I5MXE9"/>
<protein>
    <submittedName>
        <fullName evidence="1">Uncharacterized protein</fullName>
    </submittedName>
</protein>